<protein>
    <submittedName>
        <fullName evidence="1">Uncharacterized protein</fullName>
    </submittedName>
</protein>
<evidence type="ECO:0000313" key="2">
    <source>
        <dbReference type="Proteomes" id="UP000199406"/>
    </source>
</evidence>
<proteinExistence type="predicted"/>
<reference evidence="2" key="1">
    <citation type="submission" date="2016-10" db="EMBL/GenBank/DDBJ databases">
        <authorList>
            <person name="Varghese N."/>
            <person name="Submissions S."/>
        </authorList>
    </citation>
    <scope>NUCLEOTIDE SEQUENCE [LARGE SCALE GENOMIC DNA]</scope>
    <source>
        <strain evidence="2">DSM 44268</strain>
    </source>
</reference>
<organism evidence="1 2">
    <name type="scientific">Blastococcus aurantiacus</name>
    <dbReference type="NCBI Taxonomy" id="1550231"/>
    <lineage>
        <taxon>Bacteria</taxon>
        <taxon>Bacillati</taxon>
        <taxon>Actinomycetota</taxon>
        <taxon>Actinomycetes</taxon>
        <taxon>Geodermatophilales</taxon>
        <taxon>Geodermatophilaceae</taxon>
        <taxon>Blastococcus</taxon>
    </lineage>
</organism>
<sequence>MHRRRVEPSSAPRSAVPERVRYLHAVAAARVSAAKPSSEQQIADIVRVTVDDEVDTRTFEAIVTDVSGDHLR</sequence>
<dbReference type="RefSeq" id="WP_091769767.1">
    <property type="nucleotide sequence ID" value="NZ_FNBT01000007.1"/>
</dbReference>
<dbReference type="EMBL" id="FNBT01000007">
    <property type="protein sequence ID" value="SDF83546.1"/>
    <property type="molecule type" value="Genomic_DNA"/>
</dbReference>
<dbReference type="Proteomes" id="UP000199406">
    <property type="component" value="Unassembled WGS sequence"/>
</dbReference>
<gene>
    <name evidence="1" type="ORF">SAMN05660662_3566</name>
</gene>
<evidence type="ECO:0000313" key="1">
    <source>
        <dbReference type="EMBL" id="SDF83546.1"/>
    </source>
</evidence>
<name>A0A1G7PB68_9ACTN</name>
<dbReference type="AlphaFoldDB" id="A0A1G7PB68"/>
<dbReference type="STRING" id="1550231.SAMN05660662_3566"/>
<accession>A0A1G7PB68</accession>
<keyword evidence="2" id="KW-1185">Reference proteome</keyword>